<evidence type="ECO:0000313" key="2">
    <source>
        <dbReference type="Proteomes" id="UP000436016"/>
    </source>
</evidence>
<keyword evidence="2" id="KW-1185">Reference proteome</keyword>
<dbReference type="InterPro" id="IPR012863">
    <property type="entry name" value="DUF1636"/>
</dbReference>
<proteinExistence type="predicted"/>
<dbReference type="EMBL" id="WUWG01000001">
    <property type="protein sequence ID" value="MXU64044.1"/>
    <property type="molecule type" value="Genomic_DNA"/>
</dbReference>
<reference evidence="1 2" key="1">
    <citation type="submission" date="2019-12" db="EMBL/GenBank/DDBJ databases">
        <title>Strain KN286 was isolated from seawater, which was collected from Caroline Seamount in the tropical western Pacific.</title>
        <authorList>
            <person name="Wang Q."/>
        </authorList>
    </citation>
    <scope>NUCLEOTIDE SEQUENCE [LARGE SCALE GENOMIC DNA]</scope>
    <source>
        <strain evidence="1 2">KN286</strain>
    </source>
</reference>
<accession>A0A6B0TRR0</accession>
<name>A0A6B0TRR0_9RHOB</name>
<protein>
    <submittedName>
        <fullName evidence="1">DUF1636 domain-containing protein</fullName>
    </submittedName>
</protein>
<organism evidence="1 2">
    <name type="scientific">Oceanomicrobium pacificus</name>
    <dbReference type="NCBI Taxonomy" id="2692916"/>
    <lineage>
        <taxon>Bacteria</taxon>
        <taxon>Pseudomonadati</taxon>
        <taxon>Pseudomonadota</taxon>
        <taxon>Alphaproteobacteria</taxon>
        <taxon>Rhodobacterales</taxon>
        <taxon>Paracoccaceae</taxon>
        <taxon>Oceanomicrobium</taxon>
    </lineage>
</organism>
<comment type="caution">
    <text evidence="1">The sequence shown here is derived from an EMBL/GenBank/DDBJ whole genome shotgun (WGS) entry which is preliminary data.</text>
</comment>
<gene>
    <name evidence="1" type="ORF">GSH16_01195</name>
</gene>
<sequence length="126" mass="13187">MSSTITICDTCRAPGTLPDLDGPRDGAKLADLVEAAAEKAGVPTRRVSCLMGCEHGCNVAVQAPGKLTYVMGTFTPDAEAADAIVDYARLHGESDSGVVPYRTWPQGVKGHFRARIPALDTGSDTP</sequence>
<dbReference type="AlphaFoldDB" id="A0A6B0TRR0"/>
<evidence type="ECO:0000313" key="1">
    <source>
        <dbReference type="EMBL" id="MXU64044.1"/>
    </source>
</evidence>
<dbReference type="Proteomes" id="UP000436016">
    <property type="component" value="Unassembled WGS sequence"/>
</dbReference>
<dbReference type="Pfam" id="PF07845">
    <property type="entry name" value="DUF1636"/>
    <property type="match status" value="1"/>
</dbReference>
<dbReference type="RefSeq" id="WP_160851089.1">
    <property type="nucleotide sequence ID" value="NZ_WUWG01000001.1"/>
</dbReference>